<evidence type="ECO:0000256" key="1">
    <source>
        <dbReference type="ARBA" id="ARBA00022990"/>
    </source>
</evidence>
<evidence type="ECO:0008006" key="4">
    <source>
        <dbReference type="Google" id="ProtNLM"/>
    </source>
</evidence>
<dbReference type="OrthoDB" id="408373at2759"/>
<dbReference type="Gene3D" id="3.40.50.1000">
    <property type="entry name" value="HAD superfamily/HAD-like"/>
    <property type="match status" value="1"/>
</dbReference>
<comment type="caution">
    <text evidence="2">The sequence shown here is derived from an EMBL/GenBank/DDBJ whole genome shotgun (WGS) entry which is preliminary data.</text>
</comment>
<proteinExistence type="predicted"/>
<dbReference type="PANTHER" id="PTHR47829:SF1">
    <property type="entry name" value="HAD FAMILY PHOSPHATASE"/>
    <property type="match status" value="1"/>
</dbReference>
<dbReference type="STRING" id="34508.A0A4U5NCH4"/>
<dbReference type="Gene3D" id="1.10.150.240">
    <property type="entry name" value="Putative phosphatase, domain 2"/>
    <property type="match status" value="1"/>
</dbReference>
<name>A0A4U5NCH4_STECR</name>
<keyword evidence="1" id="KW-0007">Acetylation</keyword>
<dbReference type="InterPro" id="IPR052898">
    <property type="entry name" value="ACAD10-like"/>
</dbReference>
<keyword evidence="3" id="KW-1185">Reference proteome</keyword>
<dbReference type="PRINTS" id="PR00413">
    <property type="entry name" value="HADHALOGNASE"/>
</dbReference>
<evidence type="ECO:0000313" key="3">
    <source>
        <dbReference type="Proteomes" id="UP000298663"/>
    </source>
</evidence>
<dbReference type="CDD" id="cd02603">
    <property type="entry name" value="HAD_sEH-N_like"/>
    <property type="match status" value="1"/>
</dbReference>
<dbReference type="AlphaFoldDB" id="A0A4U5NCH4"/>
<dbReference type="SFLD" id="SFLDG01129">
    <property type="entry name" value="C1.5:_HAD__Beta-PGM__Phosphata"/>
    <property type="match status" value="1"/>
</dbReference>
<sequence length="213" mass="23947">MVLNISTFKAVIFDMGGVMLTYHDCDDFVRVAFKLKNYPELRPIMKGLDIGNISTEEMSRLVKEKVHDDDEVRAHFDRFTFEMTRKHMMPDKLFFDSLAPIQDAGLKTALLTNNFYMKEDRSLKVIVEEADEIFDVVVESCVEGCSKPDSKIYKITLERLGVKAKECVFVDDLKENCDAAEALGMTAVLVEKGKSNEAVEQIGSLIGVTLSSA</sequence>
<reference evidence="2 3" key="1">
    <citation type="journal article" date="2015" name="Genome Biol.">
        <title>Comparative genomics of Steinernema reveals deeply conserved gene regulatory networks.</title>
        <authorList>
            <person name="Dillman A.R."/>
            <person name="Macchietto M."/>
            <person name="Porter C.F."/>
            <person name="Rogers A."/>
            <person name="Williams B."/>
            <person name="Antoshechkin I."/>
            <person name="Lee M.M."/>
            <person name="Goodwin Z."/>
            <person name="Lu X."/>
            <person name="Lewis E.E."/>
            <person name="Goodrich-Blair H."/>
            <person name="Stock S.P."/>
            <person name="Adams B.J."/>
            <person name="Sternberg P.W."/>
            <person name="Mortazavi A."/>
        </authorList>
    </citation>
    <scope>NUCLEOTIDE SEQUENCE [LARGE SCALE GENOMIC DNA]</scope>
    <source>
        <strain evidence="2 3">ALL</strain>
    </source>
</reference>
<dbReference type="NCBIfam" id="TIGR02247">
    <property type="entry name" value="HAD-1A3-hyp"/>
    <property type="match status" value="1"/>
</dbReference>
<dbReference type="InterPro" id="IPR011945">
    <property type="entry name" value="HAD-SF_ppase_IA/epoxid_hydro_N"/>
</dbReference>
<dbReference type="InterPro" id="IPR036412">
    <property type="entry name" value="HAD-like_sf"/>
</dbReference>
<dbReference type="SUPFAM" id="SSF56784">
    <property type="entry name" value="HAD-like"/>
    <property type="match status" value="1"/>
</dbReference>
<organism evidence="2 3">
    <name type="scientific">Steinernema carpocapsae</name>
    <name type="common">Entomopathogenic nematode</name>
    <dbReference type="NCBI Taxonomy" id="34508"/>
    <lineage>
        <taxon>Eukaryota</taxon>
        <taxon>Metazoa</taxon>
        <taxon>Ecdysozoa</taxon>
        <taxon>Nematoda</taxon>
        <taxon>Chromadorea</taxon>
        <taxon>Rhabditida</taxon>
        <taxon>Tylenchina</taxon>
        <taxon>Panagrolaimomorpha</taxon>
        <taxon>Strongyloidoidea</taxon>
        <taxon>Steinernematidae</taxon>
        <taxon>Steinernema</taxon>
    </lineage>
</organism>
<accession>A0A4U5NCH4</accession>
<reference evidence="2 3" key="2">
    <citation type="journal article" date="2019" name="G3 (Bethesda)">
        <title>Hybrid Assembly of the Genome of the Entomopathogenic Nematode Steinernema carpocapsae Identifies the X-Chromosome.</title>
        <authorList>
            <person name="Serra L."/>
            <person name="Macchietto M."/>
            <person name="Macias-Munoz A."/>
            <person name="McGill C.J."/>
            <person name="Rodriguez I.M."/>
            <person name="Rodriguez B."/>
            <person name="Murad R."/>
            <person name="Mortazavi A."/>
        </authorList>
    </citation>
    <scope>NUCLEOTIDE SEQUENCE [LARGE SCALE GENOMIC DNA]</scope>
    <source>
        <strain evidence="2 3">ALL</strain>
    </source>
</reference>
<dbReference type="InterPro" id="IPR023214">
    <property type="entry name" value="HAD_sf"/>
</dbReference>
<dbReference type="PANTHER" id="PTHR47829">
    <property type="entry name" value="HYDROLASE, PUTATIVE (AFU_ORTHOLOGUE AFUA_1G12880)-RELATED"/>
    <property type="match status" value="1"/>
</dbReference>
<gene>
    <name evidence="2" type="ORF">L596_014640</name>
</gene>
<evidence type="ECO:0000313" key="2">
    <source>
        <dbReference type="EMBL" id="TKR80587.1"/>
    </source>
</evidence>
<dbReference type="EMBL" id="AZBU02000004">
    <property type="protein sequence ID" value="TKR80587.1"/>
    <property type="molecule type" value="Genomic_DNA"/>
</dbReference>
<dbReference type="Pfam" id="PF00702">
    <property type="entry name" value="Hydrolase"/>
    <property type="match status" value="1"/>
</dbReference>
<dbReference type="SFLD" id="SFLDS00003">
    <property type="entry name" value="Haloacid_Dehalogenase"/>
    <property type="match status" value="1"/>
</dbReference>
<dbReference type="Proteomes" id="UP000298663">
    <property type="component" value="Unassembled WGS sequence"/>
</dbReference>
<dbReference type="InterPro" id="IPR006439">
    <property type="entry name" value="HAD-SF_hydro_IA"/>
</dbReference>
<dbReference type="NCBIfam" id="TIGR01509">
    <property type="entry name" value="HAD-SF-IA-v3"/>
    <property type="match status" value="1"/>
</dbReference>
<protein>
    <recommendedName>
        <fullName evidence="4">HAD family phosphatase</fullName>
    </recommendedName>
</protein>
<dbReference type="InterPro" id="IPR023198">
    <property type="entry name" value="PGP-like_dom2"/>
</dbReference>